<dbReference type="InterPro" id="IPR018392">
    <property type="entry name" value="LysM"/>
</dbReference>
<feature type="domain" description="LysM" evidence="7">
    <location>
        <begin position="163"/>
        <end position="209"/>
    </location>
</feature>
<dbReference type="CDD" id="cd00118">
    <property type="entry name" value="LysM"/>
    <property type="match status" value="1"/>
</dbReference>
<evidence type="ECO:0000259" key="7">
    <source>
        <dbReference type="PROSITE" id="PS51782"/>
    </source>
</evidence>
<evidence type="ECO:0000256" key="5">
    <source>
        <dbReference type="SAM" id="MobiDB-lite"/>
    </source>
</evidence>
<keyword evidence="1" id="KW-0147">Chitin-binding</keyword>
<dbReference type="Proteomes" id="UP000813385">
    <property type="component" value="Unassembled WGS sequence"/>
</dbReference>
<feature type="domain" description="LysM" evidence="7">
    <location>
        <begin position="244"/>
        <end position="290"/>
    </location>
</feature>
<dbReference type="AlphaFoldDB" id="A0A8K0TA01"/>
<sequence length="402" mass="42769">MFSIIKLALWATVVKATAVRRQVSSNAPTQTAGADVLRLAMGPDPLYPFNPNTSAYCQWWYDNHDNSIACKDMPERMSLTEDEWLRWNPSLKSSCAAWVPETSWCIDAFSEPLPTTTARTTTRAATVTTSSRTTAPPPTTTKPGNGISTPAPFQTPMVNNCNKFDKIAQGGSCQSLLDKHKLSLADFVKWNPSVGAGCNTLQAETFVCVGVVGGAGTPTTATQGANGISTPLPTQGGMVNNCDRFNLVNTGDTCASIGARNGVKSSRIIEWNKSVGTTCTSLQAKVNVCVRTIGFKPATPVSCHTATDHKTWGDNKPAALNSVVNWCDGNASGDGSGGFATAQVKRGCYNTPFGENKIEFVARNDFGIGTSLAVAKCEEIMRASVNGCSRGGTGTHEGWWFT</sequence>
<evidence type="ECO:0000313" key="8">
    <source>
        <dbReference type="EMBL" id="KAH7357777.1"/>
    </source>
</evidence>
<evidence type="ECO:0000256" key="2">
    <source>
        <dbReference type="ARBA" id="ARBA00022729"/>
    </source>
</evidence>
<keyword evidence="2 6" id="KW-0732">Signal</keyword>
<dbReference type="PROSITE" id="PS51782">
    <property type="entry name" value="LYSM"/>
    <property type="match status" value="2"/>
</dbReference>
<accession>A0A8K0TA01</accession>
<feature type="compositionally biased region" description="Low complexity" evidence="5">
    <location>
        <begin position="117"/>
        <end position="134"/>
    </location>
</feature>
<evidence type="ECO:0000256" key="6">
    <source>
        <dbReference type="SAM" id="SignalP"/>
    </source>
</evidence>
<comment type="caution">
    <text evidence="8">The sequence shown here is derived from an EMBL/GenBank/DDBJ whole genome shotgun (WGS) entry which is preliminary data.</text>
</comment>
<proteinExistence type="inferred from homology"/>
<keyword evidence="9" id="KW-1185">Reference proteome</keyword>
<dbReference type="InterPro" id="IPR036779">
    <property type="entry name" value="LysM_dom_sf"/>
</dbReference>
<name>A0A8K0TA01_9PEZI</name>
<feature type="region of interest" description="Disordered" evidence="5">
    <location>
        <begin position="117"/>
        <end position="150"/>
    </location>
</feature>
<reference evidence="8" key="1">
    <citation type="journal article" date="2021" name="Nat. Commun.">
        <title>Genetic determinants of endophytism in the Arabidopsis root mycobiome.</title>
        <authorList>
            <person name="Mesny F."/>
            <person name="Miyauchi S."/>
            <person name="Thiergart T."/>
            <person name="Pickel B."/>
            <person name="Atanasova L."/>
            <person name="Karlsson M."/>
            <person name="Huettel B."/>
            <person name="Barry K.W."/>
            <person name="Haridas S."/>
            <person name="Chen C."/>
            <person name="Bauer D."/>
            <person name="Andreopoulos W."/>
            <person name="Pangilinan J."/>
            <person name="LaButti K."/>
            <person name="Riley R."/>
            <person name="Lipzen A."/>
            <person name="Clum A."/>
            <person name="Drula E."/>
            <person name="Henrissat B."/>
            <person name="Kohler A."/>
            <person name="Grigoriev I.V."/>
            <person name="Martin F.M."/>
            <person name="Hacquard S."/>
        </authorList>
    </citation>
    <scope>NUCLEOTIDE SEQUENCE</scope>
    <source>
        <strain evidence="8">MPI-CAGE-AT-0016</strain>
    </source>
</reference>
<protein>
    <recommendedName>
        <fullName evidence="7">LysM domain-containing protein</fullName>
    </recommendedName>
</protein>
<feature type="signal peptide" evidence="6">
    <location>
        <begin position="1"/>
        <end position="16"/>
    </location>
</feature>
<evidence type="ECO:0000256" key="1">
    <source>
        <dbReference type="ARBA" id="ARBA00022669"/>
    </source>
</evidence>
<dbReference type="OrthoDB" id="2281372at2759"/>
<gene>
    <name evidence="8" type="ORF">B0T11DRAFT_283090</name>
</gene>
<organism evidence="8 9">
    <name type="scientific">Plectosphaerella cucumerina</name>
    <dbReference type="NCBI Taxonomy" id="40658"/>
    <lineage>
        <taxon>Eukaryota</taxon>
        <taxon>Fungi</taxon>
        <taxon>Dikarya</taxon>
        <taxon>Ascomycota</taxon>
        <taxon>Pezizomycotina</taxon>
        <taxon>Sordariomycetes</taxon>
        <taxon>Hypocreomycetidae</taxon>
        <taxon>Glomerellales</taxon>
        <taxon>Plectosphaerellaceae</taxon>
        <taxon>Plectosphaerella</taxon>
    </lineage>
</organism>
<evidence type="ECO:0000256" key="4">
    <source>
        <dbReference type="ARBA" id="ARBA00044955"/>
    </source>
</evidence>
<feature type="chain" id="PRO_5035430427" description="LysM domain-containing protein" evidence="6">
    <location>
        <begin position="17"/>
        <end position="402"/>
    </location>
</feature>
<evidence type="ECO:0000256" key="3">
    <source>
        <dbReference type="ARBA" id="ARBA00023026"/>
    </source>
</evidence>
<dbReference type="SMART" id="SM00257">
    <property type="entry name" value="LysM"/>
    <property type="match status" value="2"/>
</dbReference>
<dbReference type="GO" id="GO:0008061">
    <property type="term" value="F:chitin binding"/>
    <property type="evidence" value="ECO:0007669"/>
    <property type="project" value="UniProtKB-KW"/>
</dbReference>
<dbReference type="EMBL" id="JAGPXD010000004">
    <property type="protein sequence ID" value="KAH7357777.1"/>
    <property type="molecule type" value="Genomic_DNA"/>
</dbReference>
<dbReference type="PANTHER" id="PTHR34997:SF2">
    <property type="entry name" value="LYSM DOMAIN-CONTAINING PROTEIN-RELATED"/>
    <property type="match status" value="1"/>
</dbReference>
<dbReference type="Gene3D" id="3.10.350.10">
    <property type="entry name" value="LysM domain"/>
    <property type="match status" value="2"/>
</dbReference>
<keyword evidence="3" id="KW-0843">Virulence</keyword>
<evidence type="ECO:0000313" key="9">
    <source>
        <dbReference type="Proteomes" id="UP000813385"/>
    </source>
</evidence>
<comment type="similarity">
    <text evidence="4">Belongs to the secreted LysM effector family.</text>
</comment>
<dbReference type="InterPro" id="IPR052210">
    <property type="entry name" value="LysM1-like"/>
</dbReference>
<dbReference type="PANTHER" id="PTHR34997">
    <property type="entry name" value="AM15"/>
    <property type="match status" value="1"/>
</dbReference>
<dbReference type="Pfam" id="PF01476">
    <property type="entry name" value="LysM"/>
    <property type="match status" value="1"/>
</dbReference>
<dbReference type="SUPFAM" id="SSF54106">
    <property type="entry name" value="LysM domain"/>
    <property type="match status" value="1"/>
</dbReference>